<feature type="non-terminal residue" evidence="1">
    <location>
        <position position="1"/>
    </location>
</feature>
<name>A0A3G5A7C4_9VIRU</name>
<organism evidence="1">
    <name type="scientific">Harvfovirus sp</name>
    <dbReference type="NCBI Taxonomy" id="2487768"/>
    <lineage>
        <taxon>Viruses</taxon>
        <taxon>Varidnaviria</taxon>
        <taxon>Bamfordvirae</taxon>
        <taxon>Nucleocytoviricota</taxon>
        <taxon>Megaviricetes</taxon>
        <taxon>Imitervirales</taxon>
        <taxon>Mimiviridae</taxon>
        <taxon>Klosneuvirinae</taxon>
    </lineage>
</organism>
<gene>
    <name evidence="1" type="ORF">Harvfovirus58_1</name>
</gene>
<dbReference type="EMBL" id="MK072300">
    <property type="protein sequence ID" value="AYV81743.1"/>
    <property type="molecule type" value="Genomic_DNA"/>
</dbReference>
<evidence type="ECO:0000313" key="1">
    <source>
        <dbReference type="EMBL" id="AYV81743.1"/>
    </source>
</evidence>
<proteinExistence type="predicted"/>
<accession>A0A3G5A7C4</accession>
<sequence>APKVPNLQQQLAALSQRYGASATSPGSVFAPKSASALSDRASDASAAAYGDAKQFVDKLLTYGKNKVPPSEYSASMPSLLSDTGAFNTDQFLNDIIASKPVQQAATYLQTAIPQSSLIGGRSKLISGTRRMNLYSDFENMMGGSETSDDMRDVTGGLARETQSQVDLIHERTIKKIMEIMKVPEDIARNYKAVLYRRVKVERPELGGYDRAMAAGVFPFLSCICTNDFTSPLDKIFINKF</sequence>
<reference evidence="1" key="1">
    <citation type="submission" date="2018-10" db="EMBL/GenBank/DDBJ databases">
        <title>Hidden diversity of soil giant viruses.</title>
        <authorList>
            <person name="Schulz F."/>
            <person name="Alteio L."/>
            <person name="Goudeau D."/>
            <person name="Ryan E.M."/>
            <person name="Malmstrom R.R."/>
            <person name="Blanchard J."/>
            <person name="Woyke T."/>
        </authorList>
    </citation>
    <scope>NUCLEOTIDE SEQUENCE</scope>
    <source>
        <strain evidence="1">HAV1</strain>
    </source>
</reference>
<protein>
    <submittedName>
        <fullName evidence="1">Uncharacterized protein</fullName>
    </submittedName>
</protein>